<evidence type="ECO:0000256" key="5">
    <source>
        <dbReference type="PIRNR" id="PIRNR001369"/>
    </source>
</evidence>
<dbReference type="PANTHER" id="PTHR11739:SF23">
    <property type="entry name" value="CITRATE SYNTHASE 2-RELATED"/>
    <property type="match status" value="1"/>
</dbReference>
<dbReference type="UniPathway" id="UPA00223">
    <property type="reaction ID" value="UER00717"/>
</dbReference>
<comment type="catalytic activity">
    <reaction evidence="4">
        <text>oxaloacetate + acetyl-CoA + H2O = citrate + CoA + H(+)</text>
        <dbReference type="Rhea" id="RHEA:16845"/>
        <dbReference type="ChEBI" id="CHEBI:15377"/>
        <dbReference type="ChEBI" id="CHEBI:15378"/>
        <dbReference type="ChEBI" id="CHEBI:16452"/>
        <dbReference type="ChEBI" id="CHEBI:16947"/>
        <dbReference type="ChEBI" id="CHEBI:57287"/>
        <dbReference type="ChEBI" id="CHEBI:57288"/>
        <dbReference type="EC" id="2.3.3.16"/>
    </reaction>
</comment>
<dbReference type="NCBIfam" id="NF009005">
    <property type="entry name" value="PRK12350.1"/>
    <property type="match status" value="1"/>
</dbReference>
<keyword evidence="9" id="KW-1185">Reference proteome</keyword>
<dbReference type="Pfam" id="PF00285">
    <property type="entry name" value="Citrate_synt"/>
    <property type="match status" value="1"/>
</dbReference>
<dbReference type="InterPro" id="IPR016143">
    <property type="entry name" value="Citrate_synth-like_sm_a-sub"/>
</dbReference>
<dbReference type="GO" id="GO:0005975">
    <property type="term" value="P:carbohydrate metabolic process"/>
    <property type="evidence" value="ECO:0007669"/>
    <property type="project" value="TreeGrafter"/>
</dbReference>
<gene>
    <name evidence="8" type="ORF">Ga0061067_10787</name>
</gene>
<dbReference type="Gene3D" id="1.10.230.10">
    <property type="entry name" value="Cytochrome P450-Terp, domain 2"/>
    <property type="match status" value="1"/>
</dbReference>
<evidence type="ECO:0000256" key="1">
    <source>
        <dbReference type="ARBA" id="ARBA00004751"/>
    </source>
</evidence>
<evidence type="ECO:0000313" key="9">
    <source>
        <dbReference type="Proteomes" id="UP000183900"/>
    </source>
</evidence>
<dbReference type="PANTHER" id="PTHR11739">
    <property type="entry name" value="CITRATE SYNTHASE"/>
    <property type="match status" value="1"/>
</dbReference>
<comment type="pathway">
    <text evidence="1">Carbohydrate metabolism; tricarboxylic acid cycle; isocitrate from oxaloacetate: step 1/2.</text>
</comment>
<dbReference type="InterPro" id="IPR019810">
    <property type="entry name" value="Citrate_synthase_AS"/>
</dbReference>
<dbReference type="PIRSF" id="PIRSF001369">
    <property type="entry name" value="Citrate_synth"/>
    <property type="match status" value="1"/>
</dbReference>
<dbReference type="GO" id="GO:0005829">
    <property type="term" value="C:cytosol"/>
    <property type="evidence" value="ECO:0007669"/>
    <property type="project" value="TreeGrafter"/>
</dbReference>
<evidence type="ECO:0000256" key="2">
    <source>
        <dbReference type="ARBA" id="ARBA00010566"/>
    </source>
</evidence>
<dbReference type="GO" id="GO:0036440">
    <property type="term" value="F:citrate synthase activity"/>
    <property type="evidence" value="ECO:0007669"/>
    <property type="project" value="UniProtKB-EC"/>
</dbReference>
<dbReference type="SUPFAM" id="SSF48256">
    <property type="entry name" value="Citrate synthase"/>
    <property type="match status" value="1"/>
</dbReference>
<reference evidence="9" key="1">
    <citation type="submission" date="2015-08" db="EMBL/GenBank/DDBJ databases">
        <authorList>
            <person name="Varghese N."/>
        </authorList>
    </citation>
    <scope>NUCLEOTIDE SEQUENCE [LARGE SCALE GENOMIC DNA]</scope>
    <source>
        <strain evidence="9">DSM 23407</strain>
    </source>
</reference>
<dbReference type="PRINTS" id="PR00143">
    <property type="entry name" value="CITRTSNTHASE"/>
</dbReference>
<dbReference type="OrthoDB" id="9800864at2"/>
<evidence type="ECO:0000256" key="4">
    <source>
        <dbReference type="ARBA" id="ARBA00049288"/>
    </source>
</evidence>
<dbReference type="RefSeq" id="WP_055455957.1">
    <property type="nucleotide sequence ID" value="NZ_CYHE01000007.1"/>
</dbReference>
<feature type="active site" evidence="6">
    <location>
        <position position="258"/>
    </location>
</feature>
<evidence type="ECO:0000256" key="7">
    <source>
        <dbReference type="RuleBase" id="RU003406"/>
    </source>
</evidence>
<name>A0A0K6I2D8_9HYPH</name>
<dbReference type="InterPro" id="IPR036969">
    <property type="entry name" value="Citrate_synthase_sf"/>
</dbReference>
<dbReference type="GO" id="GO:0006099">
    <property type="term" value="P:tricarboxylic acid cycle"/>
    <property type="evidence" value="ECO:0007669"/>
    <property type="project" value="UniProtKB-UniPathway"/>
</dbReference>
<dbReference type="AlphaFoldDB" id="A0A0K6I2D8"/>
<dbReference type="PROSITE" id="PS00480">
    <property type="entry name" value="CITRATE_SYNTHASE"/>
    <property type="match status" value="1"/>
</dbReference>
<feature type="active site" evidence="6">
    <location>
        <position position="313"/>
    </location>
</feature>
<evidence type="ECO:0000256" key="6">
    <source>
        <dbReference type="PIRSR" id="PIRSR001369-1"/>
    </source>
</evidence>
<proteinExistence type="inferred from homology"/>
<dbReference type="EMBL" id="CYHE01000007">
    <property type="protein sequence ID" value="CUA97295.1"/>
    <property type="molecule type" value="Genomic_DNA"/>
</dbReference>
<accession>A0A0K6I2D8</accession>
<comment type="similarity">
    <text evidence="2 5 7">Belongs to the citrate synthase family.</text>
</comment>
<dbReference type="InterPro" id="IPR024176">
    <property type="entry name" value="Citrate_synthase_bac-typ"/>
</dbReference>
<evidence type="ECO:0000256" key="3">
    <source>
        <dbReference type="ARBA" id="ARBA00022679"/>
    </source>
</evidence>
<protein>
    <recommendedName>
        <fullName evidence="5">Citrate synthase</fullName>
    </recommendedName>
</protein>
<organism evidence="8 9">
    <name type="scientific">Pannonibacter indicus</name>
    <dbReference type="NCBI Taxonomy" id="466044"/>
    <lineage>
        <taxon>Bacteria</taxon>
        <taxon>Pseudomonadati</taxon>
        <taxon>Pseudomonadota</taxon>
        <taxon>Alphaproteobacteria</taxon>
        <taxon>Hyphomicrobiales</taxon>
        <taxon>Stappiaceae</taxon>
        <taxon>Pannonibacter</taxon>
    </lineage>
</organism>
<dbReference type="InterPro" id="IPR002020">
    <property type="entry name" value="Citrate_synthase"/>
</dbReference>
<sequence>MTLAYPNPVFTGAQAEGLDGITAAATILSEVDGEGGRLVLRGKPIEELAGHLTYEEAASFFWADILRVPRGAELTARFAEARATAARALPVLQAASPKLGTYELMRLGLSALASEGANEDPVVLCGSLPVFLAAGWRISQGLAPVMPDLSLRSSEDMLRMLTRKAPDARAAAAVDRYLVTILDHGFNASTFTARVIASTGADMASAVIGAMGALKGPLHGGAPGPVLDMLDAIGTSDRAERWIERTLKDGKRLMGFGHRIYRTRDPRADVLKAGLAELPSNAGRLVLAQAVEQAALAALARHKPDRPLQTNVEYYTAVMLEAAGMDRSLFTPLFAMGRAIGWCGHVTEQRATGRLIRPASRYVGPVAA</sequence>
<dbReference type="Proteomes" id="UP000183900">
    <property type="component" value="Unassembled WGS sequence"/>
</dbReference>
<evidence type="ECO:0000313" key="8">
    <source>
        <dbReference type="EMBL" id="CUA97295.1"/>
    </source>
</evidence>
<keyword evidence="3 5" id="KW-0808">Transferase</keyword>
<dbReference type="Gene3D" id="1.10.580.10">
    <property type="entry name" value="Citrate Synthase, domain 1"/>
    <property type="match status" value="1"/>
</dbReference>
<dbReference type="InterPro" id="IPR016142">
    <property type="entry name" value="Citrate_synth-like_lrg_a-sub"/>
</dbReference>